<dbReference type="Gene3D" id="3.90.550.10">
    <property type="entry name" value="Spore Coat Polysaccharide Biosynthesis Protein SpsA, Chain A"/>
    <property type="match status" value="1"/>
</dbReference>
<keyword evidence="14" id="KW-1185">Reference proteome</keyword>
<evidence type="ECO:0000256" key="7">
    <source>
        <dbReference type="ARBA" id="ARBA00023157"/>
    </source>
</evidence>
<dbReference type="STRING" id="81824.A9VAZ5"/>
<dbReference type="InParanoid" id="A9VAZ5"/>
<dbReference type="GeneID" id="5895174"/>
<reference evidence="13 14" key="1">
    <citation type="journal article" date="2008" name="Nature">
        <title>The genome of the choanoflagellate Monosiga brevicollis and the origin of metazoans.</title>
        <authorList>
            <consortium name="JGI Sequencing"/>
            <person name="King N."/>
            <person name="Westbrook M.J."/>
            <person name="Young S.L."/>
            <person name="Kuo A."/>
            <person name="Abedin M."/>
            <person name="Chapman J."/>
            <person name="Fairclough S."/>
            <person name="Hellsten U."/>
            <person name="Isogai Y."/>
            <person name="Letunic I."/>
            <person name="Marr M."/>
            <person name="Pincus D."/>
            <person name="Putnam N."/>
            <person name="Rokas A."/>
            <person name="Wright K.J."/>
            <person name="Zuzow R."/>
            <person name="Dirks W."/>
            <person name="Good M."/>
            <person name="Goodstein D."/>
            <person name="Lemons D."/>
            <person name="Li W."/>
            <person name="Lyons J.B."/>
            <person name="Morris A."/>
            <person name="Nichols S."/>
            <person name="Richter D.J."/>
            <person name="Salamov A."/>
            <person name="Bork P."/>
            <person name="Lim W.A."/>
            <person name="Manning G."/>
            <person name="Miller W.T."/>
            <person name="McGinnis W."/>
            <person name="Shapiro H."/>
            <person name="Tjian R."/>
            <person name="Grigoriev I.V."/>
            <person name="Rokhsar D."/>
        </authorList>
    </citation>
    <scope>NUCLEOTIDE SEQUENCE [LARGE SCALE GENOMIC DNA]</scope>
    <source>
        <strain evidence="14">MX1 / ATCC 50154</strain>
    </source>
</reference>
<dbReference type="InterPro" id="IPR029044">
    <property type="entry name" value="Nucleotide-diphossugar_trans"/>
</dbReference>
<dbReference type="FunCoup" id="A9VAZ5">
    <property type="interactions" value="421"/>
</dbReference>
<comment type="similarity">
    <text evidence="2">Belongs to the glycosyltransferase 2 family. GalNAc-T subfamily.</text>
</comment>
<evidence type="ECO:0000256" key="3">
    <source>
        <dbReference type="ARBA" id="ARBA00022692"/>
    </source>
</evidence>
<dbReference type="InterPro" id="IPR045885">
    <property type="entry name" value="GalNAc-T"/>
</dbReference>
<gene>
    <name evidence="13" type="ORF">MONBRDRAFT_29400</name>
</gene>
<dbReference type="InterPro" id="IPR001173">
    <property type="entry name" value="Glyco_trans_2-like"/>
</dbReference>
<dbReference type="FunFam" id="3.90.550.10:FF:000053">
    <property type="entry name" value="Polypeptide N-acetylgalactosaminyltransferase"/>
    <property type="match status" value="1"/>
</dbReference>
<keyword evidence="8" id="KW-0325">Glycoprotein</keyword>
<evidence type="ECO:0000256" key="4">
    <source>
        <dbReference type="ARBA" id="ARBA00022968"/>
    </source>
</evidence>
<keyword evidence="7" id="KW-1015">Disulfide bond</keyword>
<evidence type="ECO:0000256" key="1">
    <source>
        <dbReference type="ARBA" id="ARBA00001936"/>
    </source>
</evidence>
<keyword evidence="5" id="KW-1133">Transmembrane helix</keyword>
<evidence type="ECO:0000256" key="8">
    <source>
        <dbReference type="ARBA" id="ARBA00023180"/>
    </source>
</evidence>
<evidence type="ECO:0000256" key="2">
    <source>
        <dbReference type="ARBA" id="ARBA00005680"/>
    </source>
</evidence>
<protein>
    <recommendedName>
        <fullName evidence="12">Glycosyltransferase 2-like domain-containing protein</fullName>
    </recommendedName>
</protein>
<keyword evidence="4" id="KW-0735">Signal-anchor</keyword>
<dbReference type="AlphaFoldDB" id="A9VAZ5"/>
<dbReference type="PANTHER" id="PTHR11675:SF119">
    <property type="entry name" value="POLYPEPTIDE N-ACETYLGALACTOSAMINYLTRANSFERASE 2"/>
    <property type="match status" value="1"/>
</dbReference>
<name>A9VAZ5_MONBE</name>
<dbReference type="Pfam" id="PF00535">
    <property type="entry name" value="Glycos_transf_2"/>
    <property type="match status" value="1"/>
</dbReference>
<evidence type="ECO:0000256" key="5">
    <source>
        <dbReference type="ARBA" id="ARBA00022989"/>
    </source>
</evidence>
<feature type="region of interest" description="Disordered" evidence="11">
    <location>
        <begin position="108"/>
        <end position="145"/>
    </location>
</feature>
<evidence type="ECO:0000313" key="14">
    <source>
        <dbReference type="Proteomes" id="UP000001357"/>
    </source>
</evidence>
<dbReference type="SUPFAM" id="SSF53448">
    <property type="entry name" value="Nucleotide-diphospho-sugar transferases"/>
    <property type="match status" value="1"/>
</dbReference>
<dbReference type="RefSeq" id="XP_001749871.1">
    <property type="nucleotide sequence ID" value="XM_001749819.1"/>
</dbReference>
<keyword evidence="3" id="KW-0812">Transmembrane</keyword>
<evidence type="ECO:0000313" key="13">
    <source>
        <dbReference type="EMBL" id="EDQ85250.1"/>
    </source>
</evidence>
<dbReference type="GO" id="GO:0004653">
    <property type="term" value="F:polypeptide N-acetylgalactosaminyltransferase activity"/>
    <property type="evidence" value="ECO:0000318"/>
    <property type="project" value="GO_Central"/>
</dbReference>
<dbReference type="EMBL" id="CH991575">
    <property type="protein sequence ID" value="EDQ85250.1"/>
    <property type="molecule type" value="Genomic_DNA"/>
</dbReference>
<dbReference type="GO" id="GO:0006493">
    <property type="term" value="P:protein O-linked glycosylation"/>
    <property type="evidence" value="ECO:0000318"/>
    <property type="project" value="GO_Central"/>
</dbReference>
<feature type="domain" description="Glycosyltransferase 2-like" evidence="12">
    <location>
        <begin position="227"/>
        <end position="401"/>
    </location>
</feature>
<accession>A9VAZ5</accession>
<organism evidence="13 14">
    <name type="scientific">Monosiga brevicollis</name>
    <name type="common">Choanoflagellate</name>
    <dbReference type="NCBI Taxonomy" id="81824"/>
    <lineage>
        <taxon>Eukaryota</taxon>
        <taxon>Choanoflagellata</taxon>
        <taxon>Craspedida</taxon>
        <taxon>Salpingoecidae</taxon>
        <taxon>Monosiga</taxon>
    </lineage>
</organism>
<dbReference type="PANTHER" id="PTHR11675">
    <property type="entry name" value="N-ACETYLGALACTOSAMINYLTRANSFERASE"/>
    <property type="match status" value="1"/>
</dbReference>
<evidence type="ECO:0000259" key="12">
    <source>
        <dbReference type="Pfam" id="PF00535"/>
    </source>
</evidence>
<keyword evidence="9" id="KW-0464">Manganese</keyword>
<dbReference type="KEGG" id="mbr:MONBRDRAFT_29400"/>
<comment type="subcellular location">
    <subcellularLocation>
        <location evidence="10">Endomembrane system</location>
        <topology evidence="10">Single-pass type II membrane protein</topology>
    </subcellularLocation>
</comment>
<proteinExistence type="inferred from homology"/>
<dbReference type="GO" id="GO:0005794">
    <property type="term" value="C:Golgi apparatus"/>
    <property type="evidence" value="ECO:0000318"/>
    <property type="project" value="GO_Central"/>
</dbReference>
<sequence>MARVKWRQLIIGFLILWMGALFLLVTRTSPAAHSVEHGLQDATFSDDGVFDMEFESAGVPHRRQHPPPTAASSTERPVAKRQEEPWSVPEPAEQMARLKKLAQQAPEHGFFKSPKTKPVAKADPAEPDTKPQPQAGPAPAHQPWPCRLSAVDGFLDDELHHVADPKAEWISLPRPAEPSHPDPMHMNGFNVEVSDNLPTNRLIPEARPFKCQKRRYPDDYDSLPSTTIIFTFHNEARSVLYRSVRSVLDRSPPELIDEIILVDDFSDDPEQGKIVLGMEKVRILRNTRREGLIRSRIRAANAAQSPVLTFLDSHIEANVGWLPPLLAHVAKDYKTVASPIIDVINMENFEYLFSTPTLRGVFSWSMQFQWGLTPYHVDPDEPIKTPMIAGGLFSISKRWFDESGQYDTGMDVWGGENFEISFRTWQCGGAMYIDPCSHVGHIFRKSHPYTFPKGNGNTYDTNTARTAEVWMDDYKQHFYHARPSAQKAVVGDVSERLALREKLGCKPFKWYLDNVFPELRY</sequence>
<dbReference type="CDD" id="cd02510">
    <property type="entry name" value="pp-GalNAc-T"/>
    <property type="match status" value="1"/>
</dbReference>
<comment type="cofactor">
    <cofactor evidence="1">
        <name>Mn(2+)</name>
        <dbReference type="ChEBI" id="CHEBI:29035"/>
    </cofactor>
</comment>
<evidence type="ECO:0000256" key="10">
    <source>
        <dbReference type="ARBA" id="ARBA00060399"/>
    </source>
</evidence>
<feature type="region of interest" description="Disordered" evidence="11">
    <location>
        <begin position="57"/>
        <end position="94"/>
    </location>
</feature>
<dbReference type="eggNOG" id="KOG3738">
    <property type="taxonomic scope" value="Eukaryota"/>
</dbReference>
<evidence type="ECO:0000256" key="6">
    <source>
        <dbReference type="ARBA" id="ARBA00023136"/>
    </source>
</evidence>
<dbReference type="Proteomes" id="UP000001357">
    <property type="component" value="Unassembled WGS sequence"/>
</dbReference>
<evidence type="ECO:0000256" key="9">
    <source>
        <dbReference type="ARBA" id="ARBA00023211"/>
    </source>
</evidence>
<keyword evidence="6" id="KW-0472">Membrane</keyword>
<evidence type="ECO:0000256" key="11">
    <source>
        <dbReference type="SAM" id="MobiDB-lite"/>
    </source>
</evidence>